<evidence type="ECO:0000256" key="10">
    <source>
        <dbReference type="SAM" id="Phobius"/>
    </source>
</evidence>
<reference evidence="11" key="1">
    <citation type="journal article" date="2012" name="Nat. Genet.">
        <title>Whole-genome sequence of Schistosoma haematobium.</title>
        <authorList>
            <person name="Young N.D."/>
            <person name="Jex A.R."/>
            <person name="Li B."/>
            <person name="Liu S."/>
            <person name="Yang L."/>
            <person name="Xiong Z."/>
            <person name="Li Y."/>
            <person name="Cantacessi C."/>
            <person name="Hall R.S."/>
            <person name="Xu X."/>
            <person name="Chen F."/>
            <person name="Wu X."/>
            <person name="Zerlotini A."/>
            <person name="Oliveira G."/>
            <person name="Hofmann A."/>
            <person name="Zhang G."/>
            <person name="Fang X."/>
            <person name="Kang Y."/>
            <person name="Campbell B.E."/>
            <person name="Loukas A."/>
            <person name="Ranganathan S."/>
            <person name="Rollinson D."/>
            <person name="Rinaldi G."/>
            <person name="Brindley P.J."/>
            <person name="Yang H."/>
            <person name="Wang J."/>
            <person name="Wang J."/>
            <person name="Gasser R.B."/>
        </authorList>
    </citation>
    <scope>NUCLEOTIDE SEQUENCE</scope>
</reference>
<feature type="transmembrane region" description="Helical" evidence="10">
    <location>
        <begin position="12"/>
        <end position="30"/>
    </location>
</feature>
<comment type="subcellular location">
    <subcellularLocation>
        <location evidence="1">Endoplasmic reticulum membrane</location>
        <topology evidence="1">Multi-pass membrane protein</topology>
    </subcellularLocation>
</comment>
<evidence type="ECO:0000313" key="12">
    <source>
        <dbReference type="Proteomes" id="UP000471633"/>
    </source>
</evidence>
<protein>
    <submittedName>
        <fullName evidence="11">Glucosyltransferase-like protein</fullName>
    </submittedName>
</protein>
<dbReference type="PROSITE" id="PS51257">
    <property type="entry name" value="PROKAR_LIPOPROTEIN"/>
    <property type="match status" value="1"/>
</dbReference>
<keyword evidence="9 10" id="KW-0472">Membrane</keyword>
<dbReference type="AlphaFoldDB" id="A0A922IRP5"/>
<evidence type="ECO:0000256" key="3">
    <source>
        <dbReference type="ARBA" id="ARBA00008715"/>
    </source>
</evidence>
<evidence type="ECO:0000313" key="11">
    <source>
        <dbReference type="EMBL" id="KAH9585579.1"/>
    </source>
</evidence>
<sequence>MWPLFKKDGLQLASLCLTCIHTILGCFIILKSNNSDKHVAEKKKLQNSATSNNIISIFIILFILIGYSILIIGDLLNKPPVAYPDLFPLLLSMYSFTLFFLFMLYWQLEVIFM</sequence>
<dbReference type="EMBL" id="AMPZ03000004">
    <property type="protein sequence ID" value="KAH9585579.1"/>
    <property type="molecule type" value="Genomic_DNA"/>
</dbReference>
<evidence type="ECO:0000256" key="5">
    <source>
        <dbReference type="ARBA" id="ARBA00022679"/>
    </source>
</evidence>
<comment type="pathway">
    <text evidence="2">Protein modification; protein glycosylation.</text>
</comment>
<comment type="caution">
    <text evidence="11">The sequence shown here is derived from an EMBL/GenBank/DDBJ whole genome shotgun (WGS) entry which is preliminary data.</text>
</comment>
<evidence type="ECO:0000256" key="7">
    <source>
        <dbReference type="ARBA" id="ARBA00022824"/>
    </source>
</evidence>
<proteinExistence type="inferred from homology"/>
<keyword evidence="4" id="KW-0328">Glycosyltransferase</keyword>
<keyword evidence="6 10" id="KW-0812">Transmembrane</keyword>
<dbReference type="GO" id="GO:0005789">
    <property type="term" value="C:endoplasmic reticulum membrane"/>
    <property type="evidence" value="ECO:0007669"/>
    <property type="project" value="UniProtKB-SubCell"/>
</dbReference>
<dbReference type="KEGG" id="shx:MS3_00006788"/>
<reference evidence="11" key="2">
    <citation type="journal article" date="2019" name="Gigascience">
        <title>High-quality Schistosoma haematobium genome achieved by single-molecule and long-range sequencing.</title>
        <authorList>
            <person name="Stroehlein A.J."/>
            <person name="Korhonen P.K."/>
            <person name="Chong T.M."/>
            <person name="Lim Y.L."/>
            <person name="Chan K.G."/>
            <person name="Webster B."/>
            <person name="Rollinson D."/>
            <person name="Brindley P.J."/>
            <person name="Gasser R.B."/>
            <person name="Young N.D."/>
        </authorList>
    </citation>
    <scope>NUCLEOTIDE SEQUENCE</scope>
</reference>
<dbReference type="Pfam" id="PF03155">
    <property type="entry name" value="Alg6_Alg8"/>
    <property type="match status" value="1"/>
</dbReference>
<accession>A0A922IRP5</accession>
<keyword evidence="8 10" id="KW-1133">Transmembrane helix</keyword>
<evidence type="ECO:0000256" key="9">
    <source>
        <dbReference type="ARBA" id="ARBA00023136"/>
    </source>
</evidence>
<evidence type="ECO:0000256" key="4">
    <source>
        <dbReference type="ARBA" id="ARBA00022676"/>
    </source>
</evidence>
<organism evidence="11 12">
    <name type="scientific">Schistosoma haematobium</name>
    <name type="common">Blood fluke</name>
    <dbReference type="NCBI Taxonomy" id="6185"/>
    <lineage>
        <taxon>Eukaryota</taxon>
        <taxon>Metazoa</taxon>
        <taxon>Spiralia</taxon>
        <taxon>Lophotrochozoa</taxon>
        <taxon>Platyhelminthes</taxon>
        <taxon>Trematoda</taxon>
        <taxon>Digenea</taxon>
        <taxon>Strigeidida</taxon>
        <taxon>Schistosomatoidea</taxon>
        <taxon>Schistosomatidae</taxon>
        <taxon>Schistosoma</taxon>
    </lineage>
</organism>
<evidence type="ECO:0000256" key="2">
    <source>
        <dbReference type="ARBA" id="ARBA00004922"/>
    </source>
</evidence>
<reference evidence="11" key="4">
    <citation type="journal article" date="2022" name="PLoS Pathog.">
        <title>Chromosome-level genome of Schistosoma haematobium underpins genome-wide explorations of molecular variation.</title>
        <authorList>
            <person name="Stroehlein A.J."/>
            <person name="Korhonen P.K."/>
            <person name="Lee V.V."/>
            <person name="Ralph S.A."/>
            <person name="Mentink-Kane M."/>
            <person name="You H."/>
            <person name="McManus D.P."/>
            <person name="Tchuente L.T."/>
            <person name="Stothard J.R."/>
            <person name="Kaur P."/>
            <person name="Dudchenko O."/>
            <person name="Aiden E.L."/>
            <person name="Yang B."/>
            <person name="Yang H."/>
            <person name="Emery A.M."/>
            <person name="Webster B.L."/>
            <person name="Brindley P.J."/>
            <person name="Rollinson D."/>
            <person name="Chang B.C.H."/>
            <person name="Gasser R.B."/>
            <person name="Young N.D."/>
        </authorList>
    </citation>
    <scope>NUCLEOTIDE SEQUENCE</scope>
</reference>
<dbReference type="CTD" id="24596761"/>
<evidence type="ECO:0000256" key="6">
    <source>
        <dbReference type="ARBA" id="ARBA00022692"/>
    </source>
</evidence>
<gene>
    <name evidence="11" type="primary">ALG6_1</name>
    <name evidence="11" type="ORF">MS3_00006788</name>
</gene>
<reference evidence="11" key="3">
    <citation type="submission" date="2021-06" db="EMBL/GenBank/DDBJ databases">
        <title>Chromosome-level genome assembly for S. haematobium.</title>
        <authorList>
            <person name="Stroehlein A.J."/>
        </authorList>
    </citation>
    <scope>NUCLEOTIDE SEQUENCE</scope>
</reference>
<keyword evidence="12" id="KW-1185">Reference proteome</keyword>
<dbReference type="RefSeq" id="XP_051068202.1">
    <property type="nucleotide sequence ID" value="XM_051215019.1"/>
</dbReference>
<dbReference type="GO" id="GO:0016758">
    <property type="term" value="F:hexosyltransferase activity"/>
    <property type="evidence" value="ECO:0007669"/>
    <property type="project" value="InterPro"/>
</dbReference>
<evidence type="ECO:0000256" key="8">
    <source>
        <dbReference type="ARBA" id="ARBA00022989"/>
    </source>
</evidence>
<dbReference type="GeneID" id="24596761"/>
<dbReference type="InterPro" id="IPR004856">
    <property type="entry name" value="Glyco_trans_ALG6/ALG8"/>
</dbReference>
<feature type="transmembrane region" description="Helical" evidence="10">
    <location>
        <begin position="51"/>
        <end position="73"/>
    </location>
</feature>
<feature type="transmembrane region" description="Helical" evidence="10">
    <location>
        <begin position="85"/>
        <end position="106"/>
    </location>
</feature>
<dbReference type="Proteomes" id="UP000471633">
    <property type="component" value="Unassembled WGS sequence"/>
</dbReference>
<keyword evidence="5" id="KW-0808">Transferase</keyword>
<keyword evidence="7" id="KW-0256">Endoplasmic reticulum</keyword>
<name>A0A922IRP5_SCHHA</name>
<evidence type="ECO:0000256" key="1">
    <source>
        <dbReference type="ARBA" id="ARBA00004477"/>
    </source>
</evidence>
<comment type="similarity">
    <text evidence="3">Belongs to the ALG6/ALG8 glucosyltransferase family.</text>
</comment>